<dbReference type="PANTHER" id="PTHR42920">
    <property type="entry name" value="OS03G0707200 PROTEIN-RELATED"/>
    <property type="match status" value="1"/>
</dbReference>
<feature type="domain" description="EamA" evidence="8">
    <location>
        <begin position="148"/>
        <end position="276"/>
    </location>
</feature>
<evidence type="ECO:0000256" key="6">
    <source>
        <dbReference type="ARBA" id="ARBA00023136"/>
    </source>
</evidence>
<evidence type="ECO:0000256" key="2">
    <source>
        <dbReference type="ARBA" id="ARBA00007362"/>
    </source>
</evidence>
<feature type="transmembrane region" description="Helical" evidence="7">
    <location>
        <begin position="180"/>
        <end position="202"/>
    </location>
</feature>
<dbReference type="GO" id="GO:0005886">
    <property type="term" value="C:plasma membrane"/>
    <property type="evidence" value="ECO:0007669"/>
    <property type="project" value="UniProtKB-SubCell"/>
</dbReference>
<evidence type="ECO:0000256" key="5">
    <source>
        <dbReference type="ARBA" id="ARBA00022989"/>
    </source>
</evidence>
<keyword evidence="3" id="KW-1003">Cell membrane</keyword>
<keyword evidence="10" id="KW-1185">Reference proteome</keyword>
<dbReference type="PANTHER" id="PTHR42920:SF5">
    <property type="entry name" value="EAMA DOMAIN-CONTAINING PROTEIN"/>
    <property type="match status" value="1"/>
</dbReference>
<reference evidence="9 10" key="1">
    <citation type="submission" date="2016-10" db="EMBL/GenBank/DDBJ databases">
        <authorList>
            <person name="de Groot N.N."/>
        </authorList>
    </citation>
    <scope>NUCLEOTIDE SEQUENCE [LARGE SCALE GENOMIC DNA]</scope>
    <source>
        <strain evidence="10">P4-7,KCTC 19426,CECT 7604</strain>
    </source>
</reference>
<organism evidence="9 10">
    <name type="scientific">Nakamurella panacisegetis</name>
    <dbReference type="NCBI Taxonomy" id="1090615"/>
    <lineage>
        <taxon>Bacteria</taxon>
        <taxon>Bacillati</taxon>
        <taxon>Actinomycetota</taxon>
        <taxon>Actinomycetes</taxon>
        <taxon>Nakamurellales</taxon>
        <taxon>Nakamurellaceae</taxon>
        <taxon>Nakamurella</taxon>
    </lineage>
</organism>
<proteinExistence type="inferred from homology"/>
<feature type="transmembrane region" description="Helical" evidence="7">
    <location>
        <begin position="124"/>
        <end position="143"/>
    </location>
</feature>
<comment type="subcellular location">
    <subcellularLocation>
        <location evidence="1">Cell membrane</location>
        <topology evidence="1">Multi-pass membrane protein</topology>
    </subcellularLocation>
</comment>
<evidence type="ECO:0000256" key="4">
    <source>
        <dbReference type="ARBA" id="ARBA00022692"/>
    </source>
</evidence>
<dbReference type="InterPro" id="IPR037185">
    <property type="entry name" value="EmrE-like"/>
</dbReference>
<protein>
    <submittedName>
        <fullName evidence="9">Inner membrane transporter RhtA</fullName>
    </submittedName>
</protein>
<dbReference type="InterPro" id="IPR051258">
    <property type="entry name" value="Diverse_Substrate_Transporter"/>
</dbReference>
<evidence type="ECO:0000256" key="3">
    <source>
        <dbReference type="ARBA" id="ARBA00022475"/>
    </source>
</evidence>
<feature type="transmembrane region" description="Helical" evidence="7">
    <location>
        <begin position="12"/>
        <end position="38"/>
    </location>
</feature>
<evidence type="ECO:0000256" key="7">
    <source>
        <dbReference type="SAM" id="Phobius"/>
    </source>
</evidence>
<feature type="transmembrane region" description="Helical" evidence="7">
    <location>
        <begin position="74"/>
        <end position="92"/>
    </location>
</feature>
<feature type="transmembrane region" description="Helical" evidence="7">
    <location>
        <begin position="98"/>
        <end position="117"/>
    </location>
</feature>
<dbReference type="InterPro" id="IPR000620">
    <property type="entry name" value="EamA_dom"/>
</dbReference>
<name>A0A1H0I7Y3_9ACTN</name>
<feature type="transmembrane region" description="Helical" evidence="7">
    <location>
        <begin position="241"/>
        <end position="261"/>
    </location>
</feature>
<sequence>MELTAAGPTSKAKAGAIGLFLGGAFSVQFGAGVAVLLFPKAGPLGTVTLRLVVSAVLMLAVCRPSLRERNRGDWLTVLGFGAALAGMNGLFYQAIDRIPLGAAVTLEVLGPLALSVITNRRLISWLWAGLALAGVVLLSDGLTGLNLPGVLFALGTGVFWAAYVLLSGRTGARFSGADGLALSLGVAAVLILPFGLLTAGSVLLHPDVFGPGAAVAVLSSMIPYTLELFALRTLSASTFSVLLALAPAVAAVSGFLILGQALTVRDLVAMALVIVAGAGAVLTAPARVNAVPSAGAGELLT</sequence>
<keyword evidence="4 7" id="KW-0812">Transmembrane</keyword>
<dbReference type="Pfam" id="PF00892">
    <property type="entry name" value="EamA"/>
    <property type="match status" value="1"/>
</dbReference>
<comment type="similarity">
    <text evidence="2">Belongs to the EamA transporter family.</text>
</comment>
<dbReference type="SUPFAM" id="SSF103481">
    <property type="entry name" value="Multidrug resistance efflux transporter EmrE"/>
    <property type="match status" value="2"/>
</dbReference>
<dbReference type="AlphaFoldDB" id="A0A1H0I7Y3"/>
<evidence type="ECO:0000313" key="9">
    <source>
        <dbReference type="EMBL" id="SDO27485.1"/>
    </source>
</evidence>
<dbReference type="Proteomes" id="UP000198741">
    <property type="component" value="Chromosome I"/>
</dbReference>
<feature type="transmembrane region" description="Helical" evidence="7">
    <location>
        <begin position="44"/>
        <end position="62"/>
    </location>
</feature>
<gene>
    <name evidence="9" type="ORF">SAMN04515671_0400</name>
</gene>
<evidence type="ECO:0000256" key="1">
    <source>
        <dbReference type="ARBA" id="ARBA00004651"/>
    </source>
</evidence>
<feature type="transmembrane region" description="Helical" evidence="7">
    <location>
        <begin position="208"/>
        <end position="229"/>
    </location>
</feature>
<dbReference type="STRING" id="1090615.SAMN04515671_0400"/>
<dbReference type="RefSeq" id="WP_231988310.1">
    <property type="nucleotide sequence ID" value="NZ_LT629710.1"/>
</dbReference>
<dbReference type="EMBL" id="LT629710">
    <property type="protein sequence ID" value="SDO27485.1"/>
    <property type="molecule type" value="Genomic_DNA"/>
</dbReference>
<feature type="transmembrane region" description="Helical" evidence="7">
    <location>
        <begin position="149"/>
        <end position="168"/>
    </location>
</feature>
<feature type="transmembrane region" description="Helical" evidence="7">
    <location>
        <begin position="267"/>
        <end position="284"/>
    </location>
</feature>
<evidence type="ECO:0000259" key="8">
    <source>
        <dbReference type="Pfam" id="PF00892"/>
    </source>
</evidence>
<accession>A0A1H0I7Y3</accession>
<evidence type="ECO:0000313" key="10">
    <source>
        <dbReference type="Proteomes" id="UP000198741"/>
    </source>
</evidence>
<keyword evidence="6 7" id="KW-0472">Membrane</keyword>
<keyword evidence="5 7" id="KW-1133">Transmembrane helix</keyword>